<protein>
    <recommendedName>
        <fullName evidence="4">Transmembrane protein</fullName>
    </recommendedName>
</protein>
<evidence type="ECO:0000313" key="2">
    <source>
        <dbReference type="EMBL" id="KAB8269978.1"/>
    </source>
</evidence>
<sequence>MKTSDYRGDTRTSKVIYFCRSKEGPSRSQVHRPRATTPFLRSWKANPSFPLLTLFFAIPVSPSLPLLSSLFLLCQNVPTQFVHILSLKEPSSNRFSFVEALSFFHSFIYLWIPPLFQLFATLRYCYLVRAKYRPVIPK</sequence>
<dbReference type="Proteomes" id="UP000326289">
    <property type="component" value="Unassembled WGS sequence"/>
</dbReference>
<evidence type="ECO:0008006" key="4">
    <source>
        <dbReference type="Google" id="ProtNLM"/>
    </source>
</evidence>
<evidence type="ECO:0000256" key="1">
    <source>
        <dbReference type="SAM" id="Phobius"/>
    </source>
</evidence>
<proteinExistence type="predicted"/>
<keyword evidence="1" id="KW-0812">Transmembrane</keyword>
<dbReference type="EMBL" id="ML732837">
    <property type="protein sequence ID" value="KAB8269978.1"/>
    <property type="molecule type" value="Genomic_DNA"/>
</dbReference>
<keyword evidence="1" id="KW-1133">Transmembrane helix</keyword>
<keyword evidence="1" id="KW-0472">Membrane</keyword>
<name>A0A5N6IUD8_9EURO</name>
<feature type="transmembrane region" description="Helical" evidence="1">
    <location>
        <begin position="49"/>
        <end position="74"/>
    </location>
</feature>
<keyword evidence="3" id="KW-1185">Reference proteome</keyword>
<accession>A0A5N6IUD8</accession>
<reference evidence="2 3" key="1">
    <citation type="submission" date="2019-04" db="EMBL/GenBank/DDBJ databases">
        <title>Fungal friends and foes A comparative genomics study of 23 Aspergillus species from section Flavi.</title>
        <authorList>
            <consortium name="DOE Joint Genome Institute"/>
            <person name="Kjaerbolling I."/>
            <person name="Vesth T.C."/>
            <person name="Frisvad J.C."/>
            <person name="Nybo J.L."/>
            <person name="Theobald S."/>
            <person name="Kildgaard S."/>
            <person name="Petersen T.I."/>
            <person name="Kuo A."/>
            <person name="Sato A."/>
            <person name="Lyhne E.K."/>
            <person name="Kogle M.E."/>
            <person name="Wiebenga A."/>
            <person name="Kun R.S."/>
            <person name="Lubbers R.J."/>
            <person name="Makela M.R."/>
            <person name="Barry K."/>
            <person name="Chovatia M."/>
            <person name="Clum A."/>
            <person name="Daum C."/>
            <person name="Haridas S."/>
            <person name="He G."/>
            <person name="LaButti K."/>
            <person name="Lipzen A."/>
            <person name="Mondo S."/>
            <person name="Pangilinan J."/>
            <person name="Riley R."/>
            <person name="Salamov A."/>
            <person name="Simmons B.A."/>
            <person name="Magnuson J.K."/>
            <person name="Henrissat B."/>
            <person name="Mortensen U.H."/>
            <person name="Larsen T.O."/>
            <person name="De vries R.P."/>
            <person name="Grigoriev I.V."/>
            <person name="Machida M."/>
            <person name="Baker S.E."/>
            <person name="Andersen M.R."/>
        </authorList>
    </citation>
    <scope>NUCLEOTIDE SEQUENCE [LARGE SCALE GENOMIC DNA]</scope>
    <source>
        <strain evidence="2 3">CBS 117635</strain>
    </source>
</reference>
<organism evidence="2 3">
    <name type="scientific">Aspergillus minisclerotigenes</name>
    <dbReference type="NCBI Taxonomy" id="656917"/>
    <lineage>
        <taxon>Eukaryota</taxon>
        <taxon>Fungi</taxon>
        <taxon>Dikarya</taxon>
        <taxon>Ascomycota</taxon>
        <taxon>Pezizomycotina</taxon>
        <taxon>Eurotiomycetes</taxon>
        <taxon>Eurotiomycetidae</taxon>
        <taxon>Eurotiales</taxon>
        <taxon>Aspergillaceae</taxon>
        <taxon>Aspergillus</taxon>
        <taxon>Aspergillus subgen. Circumdati</taxon>
    </lineage>
</organism>
<gene>
    <name evidence="2" type="ORF">BDV30DRAFT_229335</name>
</gene>
<dbReference type="AlphaFoldDB" id="A0A5N6IUD8"/>
<evidence type="ECO:0000313" key="3">
    <source>
        <dbReference type="Proteomes" id="UP000326289"/>
    </source>
</evidence>